<keyword evidence="1" id="KW-0812">Transmembrane</keyword>
<dbReference type="AlphaFoldDB" id="A0A8I0G9S3"/>
<evidence type="ECO:0000313" key="2">
    <source>
        <dbReference type="EMBL" id="MBD3689774.1"/>
    </source>
</evidence>
<dbReference type="EMBL" id="JACRUO010000001">
    <property type="protein sequence ID" value="MBD3689774.1"/>
    <property type="molecule type" value="Genomic_DNA"/>
</dbReference>
<name>A0A8I0G9S3_9ACTO</name>
<evidence type="ECO:0000313" key="3">
    <source>
        <dbReference type="Proteomes" id="UP000627538"/>
    </source>
</evidence>
<accession>A0A8I0G9S3</accession>
<comment type="caution">
    <text evidence="2">The sequence shown here is derived from an EMBL/GenBank/DDBJ whole genome shotgun (WGS) entry which is preliminary data.</text>
</comment>
<keyword evidence="3" id="KW-1185">Reference proteome</keyword>
<gene>
    <name evidence="2" type="ORF">H8R10_05980</name>
</gene>
<feature type="transmembrane region" description="Helical" evidence="1">
    <location>
        <begin position="80"/>
        <end position="101"/>
    </location>
</feature>
<protein>
    <submittedName>
        <fullName evidence="2">Uncharacterized protein</fullName>
    </submittedName>
</protein>
<evidence type="ECO:0000256" key="1">
    <source>
        <dbReference type="SAM" id="Phobius"/>
    </source>
</evidence>
<sequence length="102" mass="11031">MWLHDAVMLGGDVVHAAMPVFADFDLDIHPTPPPGAEKISELLNMLQWVCAALAVVGLMGLGATLMWRRHNGGENGMEKLLMIFGGLVLISTPVSIVSYFVK</sequence>
<proteinExistence type="predicted"/>
<dbReference type="RefSeq" id="WP_191071798.1">
    <property type="nucleotide sequence ID" value="NZ_CP060506.1"/>
</dbReference>
<keyword evidence="1" id="KW-0472">Membrane</keyword>
<organism evidence="2 3">
    <name type="scientific">Nanchangia anserum</name>
    <dbReference type="NCBI Taxonomy" id="2692125"/>
    <lineage>
        <taxon>Bacteria</taxon>
        <taxon>Bacillati</taxon>
        <taxon>Actinomycetota</taxon>
        <taxon>Actinomycetes</taxon>
        <taxon>Actinomycetales</taxon>
        <taxon>Actinomycetaceae</taxon>
        <taxon>Nanchangia</taxon>
    </lineage>
</organism>
<reference evidence="2 3" key="1">
    <citation type="submission" date="2020-08" db="EMBL/GenBank/DDBJ databases">
        <title>Winkia gen. nov., sp. nov., isolated from faeces of the Anser albifrons in China.</title>
        <authorList>
            <person name="Liu Q."/>
        </authorList>
    </citation>
    <scope>NUCLEOTIDE SEQUENCE [LARGE SCALE GENOMIC DNA]</scope>
    <source>
        <strain evidence="2 3">C62</strain>
    </source>
</reference>
<keyword evidence="1" id="KW-1133">Transmembrane helix</keyword>
<dbReference type="Proteomes" id="UP000627538">
    <property type="component" value="Unassembled WGS sequence"/>
</dbReference>
<feature type="transmembrane region" description="Helical" evidence="1">
    <location>
        <begin position="45"/>
        <end position="68"/>
    </location>
</feature>